<comment type="similarity">
    <text evidence="1">Belongs to the ArsC family.</text>
</comment>
<gene>
    <name evidence="2" type="ORF">GA0074696_2542</name>
</gene>
<dbReference type="PROSITE" id="PS51353">
    <property type="entry name" value="ARSC"/>
    <property type="match status" value="1"/>
</dbReference>
<name>A0A1C4XF05_9ACTN</name>
<sequence length="129" mass="14403">MSVMEIWHNPSCSKSTCARTTLDEARVPYRLRAYLEQPPSAAELTEVLRRLEARAWDICRTGEPAAVARGMADWPRDDASEPRWIEAMVAHPELIQRPILLLDDGSAVLGRTPGALDEALRRAGAEPER</sequence>
<dbReference type="InterPro" id="IPR036249">
    <property type="entry name" value="Thioredoxin-like_sf"/>
</dbReference>
<dbReference type="EMBL" id="LT607410">
    <property type="protein sequence ID" value="SCF07093.1"/>
    <property type="molecule type" value="Genomic_DNA"/>
</dbReference>
<dbReference type="PANTHER" id="PTHR30041">
    <property type="entry name" value="ARSENATE REDUCTASE"/>
    <property type="match status" value="1"/>
</dbReference>
<protein>
    <submittedName>
        <fullName evidence="2">Arsenate reductase</fullName>
    </submittedName>
</protein>
<evidence type="ECO:0000313" key="2">
    <source>
        <dbReference type="EMBL" id="SCF07093.1"/>
    </source>
</evidence>
<dbReference type="PANTHER" id="PTHR30041:SF4">
    <property type="entry name" value="ARSENATE REDUCTASE"/>
    <property type="match status" value="1"/>
</dbReference>
<dbReference type="Pfam" id="PF03960">
    <property type="entry name" value="ArsC"/>
    <property type="match status" value="1"/>
</dbReference>
<dbReference type="AlphaFoldDB" id="A0A1C4XF05"/>
<dbReference type="Gene3D" id="3.40.30.10">
    <property type="entry name" value="Glutaredoxin"/>
    <property type="match status" value="1"/>
</dbReference>
<evidence type="ECO:0000256" key="1">
    <source>
        <dbReference type="PROSITE-ProRule" id="PRU01282"/>
    </source>
</evidence>
<dbReference type="Proteomes" id="UP000198228">
    <property type="component" value="Chromosome I"/>
</dbReference>
<accession>A0A1C4XF05</accession>
<organism evidence="2 3">
    <name type="scientific">Micromonospora purpureochromogenes</name>
    <dbReference type="NCBI Taxonomy" id="47872"/>
    <lineage>
        <taxon>Bacteria</taxon>
        <taxon>Bacillati</taxon>
        <taxon>Actinomycetota</taxon>
        <taxon>Actinomycetes</taxon>
        <taxon>Micromonosporales</taxon>
        <taxon>Micromonosporaceae</taxon>
        <taxon>Micromonospora</taxon>
    </lineage>
</organism>
<evidence type="ECO:0000313" key="3">
    <source>
        <dbReference type="Proteomes" id="UP000198228"/>
    </source>
</evidence>
<dbReference type="InterPro" id="IPR006660">
    <property type="entry name" value="Arsenate_reductase-like"/>
</dbReference>
<reference evidence="2 3" key="1">
    <citation type="submission" date="2016-06" db="EMBL/GenBank/DDBJ databases">
        <authorList>
            <person name="Kjaerup R.B."/>
            <person name="Dalgaard T.S."/>
            <person name="Juul-Madsen H.R."/>
        </authorList>
    </citation>
    <scope>NUCLEOTIDE SEQUENCE [LARGE SCALE GENOMIC DNA]</scope>
    <source>
        <strain evidence="2 3">DSM 43821</strain>
    </source>
</reference>
<dbReference type="SUPFAM" id="SSF52833">
    <property type="entry name" value="Thioredoxin-like"/>
    <property type="match status" value="1"/>
</dbReference>
<proteinExistence type="inferred from homology"/>